<sequence length="139" mass="15508">MNYQNLKEAILAVEENNKLNDAKWSDWPFATDIGEVYGIELDKEDIAILQRAIESEGASIQADMEAAERAEYGQNFAPAWYVKNHGGARPGAGRKSSDNPTKSGSIRLTPERWDKLRALGMEWLSNQIDAATLPESVRK</sequence>
<protein>
    <submittedName>
        <fullName evidence="2">Uncharacterized protein</fullName>
    </submittedName>
</protein>
<evidence type="ECO:0000313" key="3">
    <source>
        <dbReference type="Proteomes" id="UP000192721"/>
    </source>
</evidence>
<reference evidence="2 3" key="1">
    <citation type="submission" date="2017-02" db="EMBL/GenBank/DDBJ databases">
        <title>Chromobacterium haemolyticum H5244.</title>
        <authorList>
            <person name="Gulvik C.A."/>
        </authorList>
    </citation>
    <scope>NUCLEOTIDE SEQUENCE [LARGE SCALE GENOMIC DNA]</scope>
    <source>
        <strain evidence="2 3">H5244</strain>
    </source>
</reference>
<evidence type="ECO:0000313" key="2">
    <source>
        <dbReference type="EMBL" id="OQS36495.1"/>
    </source>
</evidence>
<feature type="region of interest" description="Disordered" evidence="1">
    <location>
        <begin position="87"/>
        <end position="109"/>
    </location>
</feature>
<organism evidence="2 3">
    <name type="scientific">Chromobacterium haemolyticum</name>
    <dbReference type="NCBI Taxonomy" id="394935"/>
    <lineage>
        <taxon>Bacteria</taxon>
        <taxon>Pseudomonadati</taxon>
        <taxon>Pseudomonadota</taxon>
        <taxon>Betaproteobacteria</taxon>
        <taxon>Neisseriales</taxon>
        <taxon>Chromobacteriaceae</taxon>
        <taxon>Chromobacterium</taxon>
    </lineage>
</organism>
<dbReference type="Proteomes" id="UP000192721">
    <property type="component" value="Unassembled WGS sequence"/>
</dbReference>
<dbReference type="RefSeq" id="WP_081556116.1">
    <property type="nucleotide sequence ID" value="NZ_MUKV01000022.1"/>
</dbReference>
<gene>
    <name evidence="2" type="ORF">B0T45_15615</name>
</gene>
<dbReference type="EMBL" id="MUKV01000022">
    <property type="protein sequence ID" value="OQS36495.1"/>
    <property type="molecule type" value="Genomic_DNA"/>
</dbReference>
<accession>A0A1W0CNU9</accession>
<comment type="caution">
    <text evidence="2">The sequence shown here is derived from an EMBL/GenBank/DDBJ whole genome shotgun (WGS) entry which is preliminary data.</text>
</comment>
<dbReference type="AlphaFoldDB" id="A0A1W0CNU9"/>
<name>A0A1W0CNU9_9NEIS</name>
<evidence type="ECO:0000256" key="1">
    <source>
        <dbReference type="SAM" id="MobiDB-lite"/>
    </source>
</evidence>
<proteinExistence type="predicted"/>